<evidence type="ECO:0000256" key="1">
    <source>
        <dbReference type="ARBA" id="ARBA00022737"/>
    </source>
</evidence>
<organism evidence="4 5">
    <name type="scientific">Arthroderma otae (strain ATCC MYA-4605 / CBS 113480)</name>
    <name type="common">Microsporum canis</name>
    <dbReference type="NCBI Taxonomy" id="554155"/>
    <lineage>
        <taxon>Eukaryota</taxon>
        <taxon>Fungi</taxon>
        <taxon>Dikarya</taxon>
        <taxon>Ascomycota</taxon>
        <taxon>Pezizomycotina</taxon>
        <taxon>Eurotiomycetes</taxon>
        <taxon>Eurotiomycetidae</taxon>
        <taxon>Onygenales</taxon>
        <taxon>Arthrodermataceae</taxon>
        <taxon>Microsporum</taxon>
    </lineage>
</organism>
<keyword evidence="4" id="KW-0808">Transferase</keyword>
<feature type="repeat" description="ANK" evidence="3">
    <location>
        <begin position="294"/>
        <end position="326"/>
    </location>
</feature>
<dbReference type="VEuPathDB" id="FungiDB:MCYG_01761"/>
<dbReference type="GeneID" id="9223084"/>
<gene>
    <name evidence="4" type="ORF">MCYG_01761</name>
</gene>
<keyword evidence="2 3" id="KW-0040">ANK repeat</keyword>
<dbReference type="HOGENOM" id="CLU_039870_0_0_1"/>
<reference evidence="5" key="1">
    <citation type="journal article" date="2012" name="MBio">
        <title>Comparative genome analysis of Trichophyton rubrum and related dermatophytes reveals candidate genes involved in infection.</title>
        <authorList>
            <person name="Martinez D.A."/>
            <person name="Oliver B.G."/>
            <person name="Graeser Y."/>
            <person name="Goldberg J.M."/>
            <person name="Li W."/>
            <person name="Martinez-Rossi N.M."/>
            <person name="Monod M."/>
            <person name="Shelest E."/>
            <person name="Barton R.C."/>
            <person name="Birch E."/>
            <person name="Brakhage A.A."/>
            <person name="Chen Z."/>
            <person name="Gurr S.J."/>
            <person name="Heiman D."/>
            <person name="Heitman J."/>
            <person name="Kosti I."/>
            <person name="Rossi A."/>
            <person name="Saif S."/>
            <person name="Samalova M."/>
            <person name="Saunders C.W."/>
            <person name="Shea T."/>
            <person name="Summerbell R.C."/>
            <person name="Xu J."/>
            <person name="Young S."/>
            <person name="Zeng Q."/>
            <person name="Birren B.W."/>
            <person name="Cuomo C.A."/>
            <person name="White T.C."/>
        </authorList>
    </citation>
    <scope>NUCLEOTIDE SEQUENCE [LARGE SCALE GENOMIC DNA]</scope>
    <source>
        <strain evidence="5">ATCC MYA-4605 / CBS 113480</strain>
    </source>
</reference>
<dbReference type="SMART" id="SM00248">
    <property type="entry name" value="ANK"/>
    <property type="match status" value="7"/>
</dbReference>
<accession>C5FHW2</accession>
<dbReference type="PROSITE" id="PS50088">
    <property type="entry name" value="ANK_REPEAT"/>
    <property type="match status" value="1"/>
</dbReference>
<dbReference type="GO" id="GO:0016301">
    <property type="term" value="F:kinase activity"/>
    <property type="evidence" value="ECO:0007669"/>
    <property type="project" value="UniProtKB-KW"/>
</dbReference>
<dbReference type="OMA" id="ANHGSYE"/>
<keyword evidence="4" id="KW-0418">Kinase</keyword>
<dbReference type="PANTHER" id="PTHR24198:SF165">
    <property type="entry name" value="ANKYRIN REPEAT-CONTAINING PROTEIN-RELATED"/>
    <property type="match status" value="1"/>
</dbReference>
<evidence type="ECO:0000256" key="2">
    <source>
        <dbReference type="ARBA" id="ARBA00023043"/>
    </source>
</evidence>
<dbReference type="PROSITE" id="PS50297">
    <property type="entry name" value="ANK_REP_REGION"/>
    <property type="match status" value="1"/>
</dbReference>
<dbReference type="PANTHER" id="PTHR24198">
    <property type="entry name" value="ANKYRIN REPEAT AND PROTEIN KINASE DOMAIN-CONTAINING PROTEIN"/>
    <property type="match status" value="1"/>
</dbReference>
<dbReference type="Pfam" id="PF12796">
    <property type="entry name" value="Ank_2"/>
    <property type="match status" value="1"/>
</dbReference>
<keyword evidence="1" id="KW-0677">Repeat</keyword>
<dbReference type="RefSeq" id="XP_002848827.1">
    <property type="nucleotide sequence ID" value="XM_002848781.1"/>
</dbReference>
<proteinExistence type="predicted"/>
<dbReference type="OrthoDB" id="366390at2759"/>
<dbReference type="EMBL" id="DS995702">
    <property type="protein sequence ID" value="EEQ28942.1"/>
    <property type="molecule type" value="Genomic_DNA"/>
</dbReference>
<name>C5FHW2_ARTOC</name>
<keyword evidence="5" id="KW-1185">Reference proteome</keyword>
<dbReference type="InterPro" id="IPR036770">
    <property type="entry name" value="Ankyrin_rpt-contain_sf"/>
</dbReference>
<sequence length="374" mass="41543">MPPHYPSPTELTHLPNEIMLLIGESLGVPALSNMMKTNSRYASLFHSLLHEKAATFNVKGNTPAIAWAAEQGRPSMIKWILDGAKKPITPSAIILALFMACYYNDTDMVEMLLPVTPSVPLCSTNTGAKYFFVGVQSQNMTEKTRNKYVSEDNDLSAHLYVASRNGSEEIVWMLFKFGMRDFAKSRALLAIAEEGLDEAAKILLDAGMKHDPEAVSRAVFSAVIGENVNMVRILMDSGAKFEMPVMAYHTAMRKLTGEMDKVLLQLRDAAHNNFYAIAKRLIESGADISVTDNKDLTPLHLAANNGSYEVARLLLEHGADPWAQSPKGWMPLNLAAIKKHDCVLELLLATQKVAFSIEERERIIRVMGNRYPDF</sequence>
<dbReference type="eggNOG" id="KOG4177">
    <property type="taxonomic scope" value="Eukaryota"/>
</dbReference>
<dbReference type="AlphaFoldDB" id="C5FHW2"/>
<dbReference type="Proteomes" id="UP000002035">
    <property type="component" value="Unassembled WGS sequence"/>
</dbReference>
<dbReference type="SUPFAM" id="SSF48403">
    <property type="entry name" value="Ankyrin repeat"/>
    <property type="match status" value="1"/>
</dbReference>
<evidence type="ECO:0000313" key="4">
    <source>
        <dbReference type="EMBL" id="EEQ28942.1"/>
    </source>
</evidence>
<dbReference type="Gene3D" id="1.25.40.20">
    <property type="entry name" value="Ankyrin repeat-containing domain"/>
    <property type="match status" value="2"/>
</dbReference>
<dbReference type="InterPro" id="IPR002110">
    <property type="entry name" value="Ankyrin_rpt"/>
</dbReference>
<evidence type="ECO:0000256" key="3">
    <source>
        <dbReference type="PROSITE-ProRule" id="PRU00023"/>
    </source>
</evidence>
<evidence type="ECO:0000313" key="5">
    <source>
        <dbReference type="Proteomes" id="UP000002035"/>
    </source>
</evidence>
<dbReference type="STRING" id="554155.C5FHW2"/>
<protein>
    <submittedName>
        <fullName evidence="4">Serine/threonine-protein kinase ripk4</fullName>
    </submittedName>
</protein>